<comment type="caution">
    <text evidence="1">The sequence shown here is derived from an EMBL/GenBank/DDBJ whole genome shotgun (WGS) entry which is preliminary data.</text>
</comment>
<name>A0ABV9SAR1_9PSEU</name>
<evidence type="ECO:0000313" key="1">
    <source>
        <dbReference type="EMBL" id="MFC4856899.1"/>
    </source>
</evidence>
<gene>
    <name evidence="1" type="ORF">ACFPCV_25635</name>
</gene>
<dbReference type="Proteomes" id="UP001595859">
    <property type="component" value="Unassembled WGS sequence"/>
</dbReference>
<protein>
    <submittedName>
        <fullName evidence="1">Uncharacterized protein</fullName>
    </submittedName>
</protein>
<dbReference type="RefSeq" id="WP_378058890.1">
    <property type="nucleotide sequence ID" value="NZ_JBHSIS010000014.1"/>
</dbReference>
<reference evidence="2" key="1">
    <citation type="journal article" date="2019" name="Int. J. Syst. Evol. Microbiol.">
        <title>The Global Catalogue of Microorganisms (GCM) 10K type strain sequencing project: providing services to taxonomists for standard genome sequencing and annotation.</title>
        <authorList>
            <consortium name="The Broad Institute Genomics Platform"/>
            <consortium name="The Broad Institute Genome Sequencing Center for Infectious Disease"/>
            <person name="Wu L."/>
            <person name="Ma J."/>
        </authorList>
    </citation>
    <scope>NUCLEOTIDE SEQUENCE [LARGE SCALE GENOMIC DNA]</scope>
    <source>
        <strain evidence="2">ZS-22-S1</strain>
    </source>
</reference>
<proteinExistence type="predicted"/>
<dbReference type="EMBL" id="JBHSIS010000014">
    <property type="protein sequence ID" value="MFC4856899.1"/>
    <property type="molecule type" value="Genomic_DNA"/>
</dbReference>
<accession>A0ABV9SAR1</accession>
<evidence type="ECO:0000313" key="2">
    <source>
        <dbReference type="Proteomes" id="UP001595859"/>
    </source>
</evidence>
<sequence>MADMHEIDTALSTAMPEVFSEIDSATKENFGRLVDYYAGSGYSTGDVVTVVDQQLGSTDIGAAKAEELTAAVDSLCETLPGDETVTEEDVPVQAPSTEEIFQVLGDAAGEDLAEALTTAMPEFEANLVRAVWAEVRPAIQAEIDASPETWSDPEAVREASYHALRDAIEGFLAEGDAEGFEIVLTTAS</sequence>
<keyword evidence="2" id="KW-1185">Reference proteome</keyword>
<organism evidence="1 2">
    <name type="scientific">Actinophytocola glycyrrhizae</name>
    <dbReference type="NCBI Taxonomy" id="2044873"/>
    <lineage>
        <taxon>Bacteria</taxon>
        <taxon>Bacillati</taxon>
        <taxon>Actinomycetota</taxon>
        <taxon>Actinomycetes</taxon>
        <taxon>Pseudonocardiales</taxon>
        <taxon>Pseudonocardiaceae</taxon>
    </lineage>
</organism>